<dbReference type="PANTHER" id="PTHR43067:SF3">
    <property type="entry name" value="MALTOSE ABC TRANSPORTER, ATP-BINDING PROTEIN"/>
    <property type="match status" value="1"/>
</dbReference>
<evidence type="ECO:0000256" key="1">
    <source>
        <dbReference type="ARBA" id="ARBA00022448"/>
    </source>
</evidence>
<dbReference type="PANTHER" id="PTHR43067">
    <property type="entry name" value="OLIGOPEPTIDE/DIPEPTIDE ABC TRANSPORTER, ATPASE SUBUNIT"/>
    <property type="match status" value="1"/>
</dbReference>
<name>A0A1V5SS41_9BACT</name>
<evidence type="ECO:0000313" key="5">
    <source>
        <dbReference type="EMBL" id="OQA57144.1"/>
    </source>
</evidence>
<evidence type="ECO:0000256" key="2">
    <source>
        <dbReference type="ARBA" id="ARBA00022741"/>
    </source>
</evidence>
<gene>
    <name evidence="5" type="primary">oppD_3</name>
    <name evidence="5" type="ORF">BWY41_01341</name>
</gene>
<proteinExistence type="predicted"/>
<feature type="domain" description="ABC transporter" evidence="4">
    <location>
        <begin position="15"/>
        <end position="267"/>
    </location>
</feature>
<evidence type="ECO:0000259" key="4">
    <source>
        <dbReference type="PROSITE" id="PS50893"/>
    </source>
</evidence>
<dbReference type="SUPFAM" id="SSF52540">
    <property type="entry name" value="P-loop containing nucleoside triphosphate hydrolases"/>
    <property type="match status" value="1"/>
</dbReference>
<dbReference type="PROSITE" id="PS50893">
    <property type="entry name" value="ABC_TRANSPORTER_2"/>
    <property type="match status" value="1"/>
</dbReference>
<dbReference type="EMBL" id="MWBQ01000096">
    <property type="protein sequence ID" value="OQA57144.1"/>
    <property type="molecule type" value="Genomic_DNA"/>
</dbReference>
<dbReference type="Proteomes" id="UP000485569">
    <property type="component" value="Unassembled WGS sequence"/>
</dbReference>
<dbReference type="InterPro" id="IPR013563">
    <property type="entry name" value="Oligopep_ABC_C"/>
</dbReference>
<dbReference type="SMART" id="SM00382">
    <property type="entry name" value="AAA"/>
    <property type="match status" value="1"/>
</dbReference>
<dbReference type="AlphaFoldDB" id="A0A1V5SS41"/>
<evidence type="ECO:0000256" key="3">
    <source>
        <dbReference type="ARBA" id="ARBA00022840"/>
    </source>
</evidence>
<dbReference type="Pfam" id="PF00005">
    <property type="entry name" value="ABC_tran"/>
    <property type="match status" value="1"/>
</dbReference>
<dbReference type="InterPro" id="IPR003439">
    <property type="entry name" value="ABC_transporter-like_ATP-bd"/>
</dbReference>
<keyword evidence="3 5" id="KW-0067">ATP-binding</keyword>
<dbReference type="Gene3D" id="3.40.50.300">
    <property type="entry name" value="P-loop containing nucleotide triphosphate hydrolases"/>
    <property type="match status" value="1"/>
</dbReference>
<reference evidence="5" key="1">
    <citation type="submission" date="2017-02" db="EMBL/GenBank/DDBJ databases">
        <title>Delving into the versatile metabolic prowess of the omnipresent phylum Bacteroidetes.</title>
        <authorList>
            <person name="Nobu M.K."/>
            <person name="Mei R."/>
            <person name="Narihiro T."/>
            <person name="Kuroda K."/>
            <person name="Liu W.-T."/>
        </authorList>
    </citation>
    <scope>NUCLEOTIDE SEQUENCE</scope>
    <source>
        <strain evidence="5">ADurb.Bin276</strain>
    </source>
</reference>
<dbReference type="InterPro" id="IPR027417">
    <property type="entry name" value="P-loop_NTPase"/>
</dbReference>
<dbReference type="NCBIfam" id="TIGR01727">
    <property type="entry name" value="oligo_HPY"/>
    <property type="match status" value="1"/>
</dbReference>
<keyword evidence="1" id="KW-0813">Transport</keyword>
<sequence length="332" mass="36990">MSKVIKQEKQTQVLLEVANLKAYYTTEQYGIVKEIKAVEDVSINIEGNSFLAIVGESGCGKTTLARALYGAVDSTLSIIEGKVCYHFGDQKYELSPNGNDLKNIWWERISYIPQGSLSALNPVRRLRDIFSDLANSHGKTFDEQKVKDHLEMVNLPSYVLRIYPFELSGGMRQRSVIALATFLKPDVIIADEPTSALDVVTQRDILQLLSTIQNQSKSTFIFITHDISLVPGLSNMMAIMYGGCIIEFGSTKSVFANPLHPYTKFLLSSIPKIGDKTEKKSIPGNPVSLTNPPPGCSFCPRCPRGKEVCSDSRPELLNIDSQQHYVACWLYR</sequence>
<dbReference type="Pfam" id="PF08352">
    <property type="entry name" value="oligo_HPY"/>
    <property type="match status" value="1"/>
</dbReference>
<keyword evidence="2" id="KW-0547">Nucleotide-binding</keyword>
<dbReference type="GO" id="GO:0005524">
    <property type="term" value="F:ATP binding"/>
    <property type="evidence" value="ECO:0007669"/>
    <property type="project" value="UniProtKB-KW"/>
</dbReference>
<accession>A0A1V5SS41</accession>
<dbReference type="GO" id="GO:0016887">
    <property type="term" value="F:ATP hydrolysis activity"/>
    <property type="evidence" value="ECO:0007669"/>
    <property type="project" value="InterPro"/>
</dbReference>
<comment type="caution">
    <text evidence="5">The sequence shown here is derived from an EMBL/GenBank/DDBJ whole genome shotgun (WGS) entry which is preliminary data.</text>
</comment>
<dbReference type="GO" id="GO:0015833">
    <property type="term" value="P:peptide transport"/>
    <property type="evidence" value="ECO:0007669"/>
    <property type="project" value="InterPro"/>
</dbReference>
<dbReference type="CDD" id="cd03257">
    <property type="entry name" value="ABC_NikE_OppD_transporters"/>
    <property type="match status" value="1"/>
</dbReference>
<dbReference type="InterPro" id="IPR003593">
    <property type="entry name" value="AAA+_ATPase"/>
</dbReference>
<organism evidence="5">
    <name type="scientific">Candidatus Atribacter allofermentans</name>
    <dbReference type="NCBI Taxonomy" id="1852833"/>
    <lineage>
        <taxon>Bacteria</taxon>
        <taxon>Pseudomonadati</taxon>
        <taxon>Atribacterota</taxon>
        <taxon>Atribacteria</taxon>
        <taxon>Atribacterales</taxon>
        <taxon>Atribacteraceae</taxon>
        <taxon>Atribacter</taxon>
    </lineage>
</organism>
<protein>
    <submittedName>
        <fullName evidence="5">Oligopeptide transport ATP-binding protein OppD</fullName>
    </submittedName>
</protein>